<sequence>MFLSVVVPVYNVERYVGDCLCSLLNQPESLCEIIVVNDGTKDNSMEIVHKLVNGYTNVRIINQENKGLSEARNAGLRHALGEYVWFVDSDDTILENAVEYLHDIVDTYPCDVYASNLLIKNEKTNEQYLEFAEFFSGYLPTEQYGEKYNGTTSQRYIFRKKFLIDNNLFFMPGVLHEDCELFYRMIHYVDSIYLLDQPIYLYLLRTQGSIKSSLSVRSCCDLLKIHRSLMNFINTQVTYASRSHYRFLIFKIILLVFFHALDSFSTDDFQDFYKKNVNYMRNQSFKLFIIKGIGFKDRIKLFMYFISPLYAFNLIMFRRVN</sequence>
<organism evidence="4 6">
    <name type="scientific">Bacteroides thetaiotaomicron</name>
    <dbReference type="NCBI Taxonomy" id="818"/>
    <lineage>
        <taxon>Bacteria</taxon>
        <taxon>Pseudomonadati</taxon>
        <taxon>Bacteroidota</taxon>
        <taxon>Bacteroidia</taxon>
        <taxon>Bacteroidales</taxon>
        <taxon>Bacteroidaceae</taxon>
        <taxon>Bacteroides</taxon>
    </lineage>
</organism>
<dbReference type="Pfam" id="PF00535">
    <property type="entry name" value="Glycos_transf_2"/>
    <property type="match status" value="1"/>
</dbReference>
<accession>A0A412GHU9</accession>
<keyword evidence="1 4" id="KW-0328">Glycosyltransferase</keyword>
<name>A0A412GHU9_BACT4</name>
<proteinExistence type="predicted"/>
<keyword evidence="2 4" id="KW-0808">Transferase</keyword>
<evidence type="ECO:0000259" key="3">
    <source>
        <dbReference type="Pfam" id="PF00535"/>
    </source>
</evidence>
<dbReference type="EMBL" id="CP083685">
    <property type="protein sequence ID" value="UYU91192.1"/>
    <property type="molecule type" value="Genomic_DNA"/>
</dbReference>
<feature type="domain" description="Glycosyltransferase 2-like" evidence="3">
    <location>
        <begin position="4"/>
        <end position="148"/>
    </location>
</feature>
<reference evidence="4 6" key="1">
    <citation type="submission" date="2021-06" db="EMBL/GenBank/DDBJ databases">
        <title>Interrogation of the integrated mobile genetic elements in gut-associated Bacteroides with a consensus prediction approach.</title>
        <authorList>
            <person name="Campbell D.E."/>
            <person name="Leigh J.R."/>
            <person name="Kim T."/>
            <person name="England W."/>
            <person name="Whitaker R.J."/>
            <person name="Degnan P.H."/>
        </authorList>
    </citation>
    <scope>NUCLEOTIDE SEQUENCE [LARGE SCALE GENOMIC DNA]</scope>
    <source>
        <strain evidence="5">VPI-3443</strain>
        <strain evidence="4 6">WAL8669</strain>
    </source>
</reference>
<evidence type="ECO:0000256" key="1">
    <source>
        <dbReference type="ARBA" id="ARBA00022676"/>
    </source>
</evidence>
<dbReference type="AlphaFoldDB" id="A0A412GHU9"/>
<dbReference type="EC" id="2.4.-.-" evidence="4"/>
<protein>
    <submittedName>
        <fullName evidence="4">Glycosyltransferase</fullName>
        <ecNumber evidence="4">2.4.-.-</ecNumber>
    </submittedName>
</protein>
<dbReference type="CDD" id="cd00761">
    <property type="entry name" value="Glyco_tranf_GTA_type"/>
    <property type="match status" value="1"/>
</dbReference>
<evidence type="ECO:0000313" key="6">
    <source>
        <dbReference type="Proteomes" id="UP001156218"/>
    </source>
</evidence>
<dbReference type="InterPro" id="IPR029044">
    <property type="entry name" value="Nucleotide-diphossugar_trans"/>
</dbReference>
<dbReference type="Proteomes" id="UP001156218">
    <property type="component" value="Chromosome"/>
</dbReference>
<evidence type="ECO:0000313" key="5">
    <source>
        <dbReference type="EMBL" id="UYU91192.1"/>
    </source>
</evidence>
<evidence type="ECO:0000256" key="2">
    <source>
        <dbReference type="ARBA" id="ARBA00022679"/>
    </source>
</evidence>
<dbReference type="RefSeq" id="WP_053088279.1">
    <property type="nucleotide sequence ID" value="NZ_CAXSXH010000051.1"/>
</dbReference>
<dbReference type="EMBL" id="CP083680">
    <property type="protein sequence ID" value="UYU65291.1"/>
    <property type="molecule type" value="Genomic_DNA"/>
</dbReference>
<dbReference type="PANTHER" id="PTHR22916">
    <property type="entry name" value="GLYCOSYLTRANSFERASE"/>
    <property type="match status" value="1"/>
</dbReference>
<evidence type="ECO:0000313" key="4">
    <source>
        <dbReference type="EMBL" id="UYU65291.1"/>
    </source>
</evidence>
<dbReference type="InterPro" id="IPR001173">
    <property type="entry name" value="Glyco_trans_2-like"/>
</dbReference>
<dbReference type="SUPFAM" id="SSF53448">
    <property type="entry name" value="Nucleotide-diphospho-sugar transferases"/>
    <property type="match status" value="1"/>
</dbReference>
<dbReference type="Gene3D" id="3.90.550.10">
    <property type="entry name" value="Spore Coat Polysaccharide Biosynthesis Protein SpsA, Chain A"/>
    <property type="match status" value="1"/>
</dbReference>
<dbReference type="GO" id="GO:0016758">
    <property type="term" value="F:hexosyltransferase activity"/>
    <property type="evidence" value="ECO:0007669"/>
    <property type="project" value="UniProtKB-ARBA"/>
</dbReference>
<gene>
    <name evidence="4" type="ORF">KQP68_17140</name>
    <name evidence="5" type="ORF">KQP74_00725</name>
</gene>
<dbReference type="Proteomes" id="UP001162960">
    <property type="component" value="Chromosome"/>
</dbReference>
<dbReference type="PANTHER" id="PTHR22916:SF51">
    <property type="entry name" value="GLYCOSYLTRANSFERASE EPSH-RELATED"/>
    <property type="match status" value="1"/>
</dbReference>